<feature type="compositionally biased region" description="Acidic residues" evidence="1">
    <location>
        <begin position="40"/>
        <end position="50"/>
    </location>
</feature>
<evidence type="ECO:0000313" key="3">
    <source>
        <dbReference type="Proteomes" id="UP000053732"/>
    </source>
</evidence>
<dbReference type="STRING" id="1429867.A0A0G4PK67"/>
<dbReference type="AlphaFoldDB" id="A0A0G4PK67"/>
<evidence type="ECO:0000256" key="1">
    <source>
        <dbReference type="SAM" id="MobiDB-lite"/>
    </source>
</evidence>
<dbReference type="GO" id="GO:0032259">
    <property type="term" value="P:methylation"/>
    <property type="evidence" value="ECO:0007669"/>
    <property type="project" value="UniProtKB-KW"/>
</dbReference>
<reference evidence="2 3" key="1">
    <citation type="journal article" date="2014" name="Nat. Commun.">
        <title>Multiple recent horizontal transfers of a large genomic region in cheese making fungi.</title>
        <authorList>
            <person name="Cheeseman K."/>
            <person name="Ropars J."/>
            <person name="Renault P."/>
            <person name="Dupont J."/>
            <person name="Gouzy J."/>
            <person name="Branca A."/>
            <person name="Abraham A.L."/>
            <person name="Ceppi M."/>
            <person name="Conseiller E."/>
            <person name="Debuchy R."/>
            <person name="Malagnac F."/>
            <person name="Goarin A."/>
            <person name="Silar P."/>
            <person name="Lacoste S."/>
            <person name="Sallet E."/>
            <person name="Bensimon A."/>
            <person name="Giraud T."/>
            <person name="Brygoo Y."/>
        </authorList>
    </citation>
    <scope>NUCLEOTIDE SEQUENCE [LARGE SCALE GENOMIC DNA]</scope>
    <source>
        <strain evidence="3">FM 013</strain>
    </source>
</reference>
<keyword evidence="3" id="KW-1185">Reference proteome</keyword>
<organism evidence="2 3">
    <name type="scientific">Penicillium camemberti (strain FM 013)</name>
    <dbReference type="NCBI Taxonomy" id="1429867"/>
    <lineage>
        <taxon>Eukaryota</taxon>
        <taxon>Fungi</taxon>
        <taxon>Dikarya</taxon>
        <taxon>Ascomycota</taxon>
        <taxon>Pezizomycotina</taxon>
        <taxon>Eurotiomycetes</taxon>
        <taxon>Eurotiomycetidae</taxon>
        <taxon>Eurotiales</taxon>
        <taxon>Aspergillaceae</taxon>
        <taxon>Penicillium</taxon>
    </lineage>
</organism>
<name>A0A0G4PK67_PENC3</name>
<feature type="region of interest" description="Disordered" evidence="1">
    <location>
        <begin position="102"/>
        <end position="130"/>
    </location>
</feature>
<accession>A0A0G4PK67</accession>
<keyword evidence="2" id="KW-0808">Transferase</keyword>
<evidence type="ECO:0000313" key="2">
    <source>
        <dbReference type="EMBL" id="CRL26553.1"/>
    </source>
</evidence>
<sequence length="130" mass="14856">MSSLYGSEDQSEESSPEPQGPLDDQTNAPINADGPIVVDDFSDEDSEFSDNSDMTSLSSSVLEYEYENGRRYHSNRTGQYMMPNDEEEQDRMDLNTIKMATDDERRITQSSSHKSPKDPRPWNRNWHLGS</sequence>
<gene>
    <name evidence="2" type="ORF">PCAMFM013_S018g000246</name>
</gene>
<dbReference type="Proteomes" id="UP000053732">
    <property type="component" value="Unassembled WGS sequence"/>
</dbReference>
<dbReference type="EMBL" id="HG793151">
    <property type="protein sequence ID" value="CRL26553.1"/>
    <property type="molecule type" value="Genomic_DNA"/>
</dbReference>
<protein>
    <submittedName>
        <fullName evidence="2">Methyltransferase type 11</fullName>
    </submittedName>
</protein>
<keyword evidence="2" id="KW-0489">Methyltransferase</keyword>
<feature type="region of interest" description="Disordered" evidence="1">
    <location>
        <begin position="1"/>
        <end position="57"/>
    </location>
</feature>
<proteinExistence type="predicted"/>
<dbReference type="GO" id="GO:0008168">
    <property type="term" value="F:methyltransferase activity"/>
    <property type="evidence" value="ECO:0007669"/>
    <property type="project" value="UniProtKB-KW"/>
</dbReference>